<name>A0AAW1DS45_9HEMI</name>
<dbReference type="GO" id="GO:0006364">
    <property type="term" value="P:rRNA processing"/>
    <property type="evidence" value="ECO:0007669"/>
    <property type="project" value="TreeGrafter"/>
</dbReference>
<evidence type="ECO:0000259" key="6">
    <source>
        <dbReference type="Pfam" id="PF18201"/>
    </source>
</evidence>
<feature type="compositionally biased region" description="Polar residues" evidence="4">
    <location>
        <begin position="228"/>
        <end position="243"/>
    </location>
</feature>
<dbReference type="GO" id="GO:0097255">
    <property type="term" value="C:R2TP complex"/>
    <property type="evidence" value="ECO:0007669"/>
    <property type="project" value="TreeGrafter"/>
</dbReference>
<evidence type="ECO:0000259" key="5">
    <source>
        <dbReference type="Pfam" id="PF08190"/>
    </source>
</evidence>
<evidence type="ECO:0000256" key="2">
    <source>
        <dbReference type="ARBA" id="ARBA00040540"/>
    </source>
</evidence>
<dbReference type="InterPro" id="IPR050734">
    <property type="entry name" value="PIH1/Kintoun_subfamily"/>
</dbReference>
<dbReference type="AlphaFoldDB" id="A0AAW1DS45"/>
<keyword evidence="8" id="KW-1185">Reference proteome</keyword>
<protein>
    <recommendedName>
        <fullName evidence="2">PIH1 domain-containing protein 1</fullName>
    </recommendedName>
</protein>
<reference evidence="7 8" key="1">
    <citation type="submission" date="2022-12" db="EMBL/GenBank/DDBJ databases">
        <title>Chromosome-level genome assembly of true bugs.</title>
        <authorList>
            <person name="Ma L."/>
            <person name="Li H."/>
        </authorList>
    </citation>
    <scope>NUCLEOTIDE SEQUENCE [LARGE SCALE GENOMIC DNA]</scope>
    <source>
        <strain evidence="7">Lab_2022b</strain>
    </source>
</reference>
<comment type="similarity">
    <text evidence="1">Belongs to the PIH1 family.</text>
</comment>
<feature type="domain" description="PIH1 N-terminal" evidence="5">
    <location>
        <begin position="45"/>
        <end position="189"/>
    </location>
</feature>
<gene>
    <name evidence="7" type="ORF">O3M35_001124</name>
</gene>
<evidence type="ECO:0000313" key="7">
    <source>
        <dbReference type="EMBL" id="KAK9512785.1"/>
    </source>
</evidence>
<organism evidence="7 8">
    <name type="scientific">Rhynocoris fuscipes</name>
    <dbReference type="NCBI Taxonomy" id="488301"/>
    <lineage>
        <taxon>Eukaryota</taxon>
        <taxon>Metazoa</taxon>
        <taxon>Ecdysozoa</taxon>
        <taxon>Arthropoda</taxon>
        <taxon>Hexapoda</taxon>
        <taxon>Insecta</taxon>
        <taxon>Pterygota</taxon>
        <taxon>Neoptera</taxon>
        <taxon>Paraneoptera</taxon>
        <taxon>Hemiptera</taxon>
        <taxon>Heteroptera</taxon>
        <taxon>Panheteroptera</taxon>
        <taxon>Cimicomorpha</taxon>
        <taxon>Reduviidae</taxon>
        <taxon>Harpactorinae</taxon>
        <taxon>Harpactorini</taxon>
        <taxon>Rhynocoris</taxon>
    </lineage>
</organism>
<dbReference type="EMBL" id="JAPXFL010000001">
    <property type="protein sequence ID" value="KAK9512785.1"/>
    <property type="molecule type" value="Genomic_DNA"/>
</dbReference>
<dbReference type="GO" id="GO:0000492">
    <property type="term" value="P:box C/D snoRNP assembly"/>
    <property type="evidence" value="ECO:0007669"/>
    <property type="project" value="TreeGrafter"/>
</dbReference>
<evidence type="ECO:0000256" key="1">
    <source>
        <dbReference type="ARBA" id="ARBA00008511"/>
    </source>
</evidence>
<comment type="caution">
    <text evidence="7">The sequence shown here is derived from an EMBL/GenBank/DDBJ whole genome shotgun (WGS) entry which is preliminary data.</text>
</comment>
<proteinExistence type="inferred from homology"/>
<dbReference type="Pfam" id="PF08190">
    <property type="entry name" value="PIH1"/>
    <property type="match status" value="1"/>
</dbReference>
<dbReference type="PANTHER" id="PTHR22997:SF0">
    <property type="entry name" value="PIH1 DOMAIN-CONTAINING PROTEIN 1"/>
    <property type="match status" value="1"/>
</dbReference>
<evidence type="ECO:0000256" key="4">
    <source>
        <dbReference type="SAM" id="MobiDB-lite"/>
    </source>
</evidence>
<dbReference type="PANTHER" id="PTHR22997">
    <property type="entry name" value="PIH1 DOMAIN-CONTAINING PROTEIN 1"/>
    <property type="match status" value="1"/>
</dbReference>
<dbReference type="Pfam" id="PF18201">
    <property type="entry name" value="PIH1_CS"/>
    <property type="match status" value="1"/>
</dbReference>
<accession>A0AAW1DS45</accession>
<feature type="domain" description="PIH1D1/2/3 CS-like" evidence="6">
    <location>
        <begin position="266"/>
        <end position="333"/>
    </location>
</feature>
<dbReference type="Proteomes" id="UP001461498">
    <property type="component" value="Unassembled WGS sequence"/>
</dbReference>
<dbReference type="InterPro" id="IPR041442">
    <property type="entry name" value="PIH1D1/2/3_CS-like"/>
</dbReference>
<evidence type="ECO:0000256" key="3">
    <source>
        <dbReference type="ARBA" id="ARBA00046233"/>
    </source>
</evidence>
<dbReference type="GO" id="GO:0005737">
    <property type="term" value="C:cytoplasm"/>
    <property type="evidence" value="ECO:0007669"/>
    <property type="project" value="TreeGrafter"/>
</dbReference>
<dbReference type="GO" id="GO:1990904">
    <property type="term" value="C:ribonucleoprotein complex"/>
    <property type="evidence" value="ECO:0007669"/>
    <property type="project" value="TreeGrafter"/>
</dbReference>
<feature type="region of interest" description="Disordered" evidence="4">
    <location>
        <begin position="201"/>
        <end position="248"/>
    </location>
</feature>
<evidence type="ECO:0000313" key="8">
    <source>
        <dbReference type="Proteomes" id="UP001461498"/>
    </source>
</evidence>
<sequence>MNSMKLEVDPSIIERNLDFRAQLLKEEVDDDPLSKLFPRNSSADDVPWKAVVPKPGFVIKLKTLEGDKVFVNVCHCPDVPAPKDITGDELIALLESDDPSTFTVPMSIGDLHVECDNSGNLASAYDIAINTGYYNKIRDDELFKNFFLSITMQGVEEKHKLQFDRESKIVTLKNRKCFGTLQSHRIQQRPVRTAPTNLIQELPDTIPSDASSTNKSSKKPLIEELPDSVSSGDINSQNNSNSEGDIHLPVNNKNRVRIIKIPKDGPPEKLVAFISISAFSGKELELDVGEDRILVNSPRKQEMLDFFIPHRVDRDKVTAKYLVNTQTLRVELPAKVQ</sequence>
<dbReference type="InterPro" id="IPR012981">
    <property type="entry name" value="PIH1_N"/>
</dbReference>
<comment type="function">
    <text evidence="3">Involved in the assembly of C/D box small nucleolar ribonucleoprotein (snoRNP) particles. Recruits the SWI/SNF complex to the core promoter of rRNA genes and enhances pre-rRNA transcription. Mediates interaction of TELO2 with the R2TP complex which is necessary for the stability of MTOR and SMG1. Positively regulates the assembly and activity of the mTORC1 complex.</text>
</comment>
<dbReference type="EMBL" id="JAPXFL010000001">
    <property type="protein sequence ID" value="KAK9512784.1"/>
    <property type="molecule type" value="Genomic_DNA"/>
</dbReference>